<dbReference type="PANTHER" id="PTHR30024">
    <property type="entry name" value="ALIPHATIC SULFONATES-BINDING PROTEIN-RELATED"/>
    <property type="match status" value="1"/>
</dbReference>
<proteinExistence type="inferred from homology"/>
<dbReference type="STRING" id="985054.SAMN05444358_11187"/>
<sequence>MQHHSIFRTARKALIVPAAVVMATNLSAGTAQAEDSISCIFPFWFGFAPVFVAQEEGYFESEGLEVTTAFDNDRANVLPAMANGSIDCTMRTIGESMSRPRQPDTTGTVIGTIDISIGADGVVASKDVQSVEDLIGKTMAGEVNHPGTTLIQHALSQVGKSIKDVDIQLIATDDSAAVFEDPNVSAVATWEPMMSSIVKNTSREGAHLLLSSADYEGLITDVIIVRTEDLQENPEKYGKFLRGIYRAIDLYNTDPGKFVAISAPAFDVPEDEMMESLAGVKYTSYEESVNYLPSAAGDGQLKDVFESFNDINVVLDLQDAPLDYQPFVDGSVLNGLFDGQTR</sequence>
<organism evidence="6 7">
    <name type="scientific">Ruegeria halocynthiae</name>
    <dbReference type="NCBI Taxonomy" id="985054"/>
    <lineage>
        <taxon>Bacteria</taxon>
        <taxon>Pseudomonadati</taxon>
        <taxon>Pseudomonadota</taxon>
        <taxon>Alphaproteobacteria</taxon>
        <taxon>Rhodobacterales</taxon>
        <taxon>Roseobacteraceae</taxon>
        <taxon>Ruegeria</taxon>
    </lineage>
</organism>
<evidence type="ECO:0000256" key="3">
    <source>
        <dbReference type="ARBA" id="ARBA00022729"/>
    </source>
</evidence>
<name>A0A1H3EIQ2_9RHOB</name>
<dbReference type="Pfam" id="PF09084">
    <property type="entry name" value="NMT1"/>
    <property type="match status" value="1"/>
</dbReference>
<keyword evidence="7" id="KW-1185">Reference proteome</keyword>
<feature type="signal peptide" evidence="4">
    <location>
        <begin position="1"/>
        <end position="33"/>
    </location>
</feature>
<dbReference type="OrthoDB" id="7374754at2"/>
<evidence type="ECO:0000256" key="2">
    <source>
        <dbReference type="ARBA" id="ARBA00010742"/>
    </source>
</evidence>
<comment type="subcellular location">
    <subcellularLocation>
        <location evidence="1">Periplasm</location>
    </subcellularLocation>
</comment>
<evidence type="ECO:0000256" key="1">
    <source>
        <dbReference type="ARBA" id="ARBA00004418"/>
    </source>
</evidence>
<evidence type="ECO:0000259" key="5">
    <source>
        <dbReference type="Pfam" id="PF09084"/>
    </source>
</evidence>
<feature type="chain" id="PRO_5010198053" evidence="4">
    <location>
        <begin position="34"/>
        <end position="342"/>
    </location>
</feature>
<comment type="similarity">
    <text evidence="2">Belongs to the bacterial solute-binding protein SsuA/TauA family.</text>
</comment>
<evidence type="ECO:0000256" key="4">
    <source>
        <dbReference type="SAM" id="SignalP"/>
    </source>
</evidence>
<evidence type="ECO:0000313" key="6">
    <source>
        <dbReference type="EMBL" id="SDX78653.1"/>
    </source>
</evidence>
<evidence type="ECO:0000313" key="7">
    <source>
        <dbReference type="Proteomes" id="UP000183400"/>
    </source>
</evidence>
<dbReference type="GO" id="GO:0042597">
    <property type="term" value="C:periplasmic space"/>
    <property type="evidence" value="ECO:0007669"/>
    <property type="project" value="UniProtKB-SubCell"/>
</dbReference>
<protein>
    <submittedName>
        <fullName evidence="6">NitT/TauT family transport system substrate-binding protein</fullName>
    </submittedName>
</protein>
<dbReference type="AlphaFoldDB" id="A0A1H3EIQ2"/>
<dbReference type="SUPFAM" id="SSF53850">
    <property type="entry name" value="Periplasmic binding protein-like II"/>
    <property type="match status" value="1"/>
</dbReference>
<feature type="domain" description="SsuA/THI5-like" evidence="5">
    <location>
        <begin position="45"/>
        <end position="255"/>
    </location>
</feature>
<dbReference type="InterPro" id="IPR015168">
    <property type="entry name" value="SsuA/THI5"/>
</dbReference>
<dbReference type="EMBL" id="FNNP01000011">
    <property type="protein sequence ID" value="SDX78653.1"/>
    <property type="molecule type" value="Genomic_DNA"/>
</dbReference>
<accession>A0A1H3EIQ2</accession>
<dbReference type="Gene3D" id="3.40.190.10">
    <property type="entry name" value="Periplasmic binding protein-like II"/>
    <property type="match status" value="2"/>
</dbReference>
<dbReference type="PANTHER" id="PTHR30024:SF47">
    <property type="entry name" value="TAURINE-BINDING PERIPLASMIC PROTEIN"/>
    <property type="match status" value="1"/>
</dbReference>
<dbReference type="RefSeq" id="WP_074738853.1">
    <property type="nucleotide sequence ID" value="NZ_FNNP01000011.1"/>
</dbReference>
<gene>
    <name evidence="6" type="ORF">SAMN05444358_11187</name>
</gene>
<keyword evidence="3 4" id="KW-0732">Signal</keyword>
<reference evidence="7" key="1">
    <citation type="submission" date="2016-10" db="EMBL/GenBank/DDBJ databases">
        <authorList>
            <person name="Varghese N."/>
            <person name="Submissions S."/>
        </authorList>
    </citation>
    <scope>NUCLEOTIDE SEQUENCE [LARGE SCALE GENOMIC DNA]</scope>
    <source>
        <strain evidence="7">DSM 27839</strain>
    </source>
</reference>
<dbReference type="Proteomes" id="UP000183400">
    <property type="component" value="Unassembled WGS sequence"/>
</dbReference>